<dbReference type="PANTHER" id="PTHR32322">
    <property type="entry name" value="INNER MEMBRANE TRANSPORTER"/>
    <property type="match status" value="1"/>
</dbReference>
<evidence type="ECO:0000256" key="2">
    <source>
        <dbReference type="ARBA" id="ARBA00007362"/>
    </source>
</evidence>
<organism evidence="9 10">
    <name type="scientific">Brevibacillus invocatus</name>
    <dbReference type="NCBI Taxonomy" id="173959"/>
    <lineage>
        <taxon>Bacteria</taxon>
        <taxon>Bacillati</taxon>
        <taxon>Bacillota</taxon>
        <taxon>Bacilli</taxon>
        <taxon>Bacillales</taxon>
        <taxon>Paenibacillaceae</taxon>
        <taxon>Brevibacillus</taxon>
    </lineage>
</organism>
<dbReference type="SUPFAM" id="SSF103481">
    <property type="entry name" value="Multidrug resistance efflux transporter EmrE"/>
    <property type="match status" value="2"/>
</dbReference>
<dbReference type="OrthoDB" id="9805239at2"/>
<evidence type="ECO:0000313" key="9">
    <source>
        <dbReference type="EMBL" id="RNB74795.1"/>
    </source>
</evidence>
<gene>
    <name evidence="9" type="ORF">EDM52_08685</name>
</gene>
<feature type="transmembrane region" description="Helical" evidence="7">
    <location>
        <begin position="154"/>
        <end position="172"/>
    </location>
</feature>
<keyword evidence="6 7" id="KW-0472">Membrane</keyword>
<feature type="transmembrane region" description="Helical" evidence="7">
    <location>
        <begin position="245"/>
        <end position="264"/>
    </location>
</feature>
<evidence type="ECO:0000256" key="6">
    <source>
        <dbReference type="ARBA" id="ARBA00023136"/>
    </source>
</evidence>
<sequence>MGKYRAWWLLFFCNLFWAGNFVFGKYVVTVMSPLWLTFSRWVLALIVLIPLAIFMEKPDWRKVARQWLPLSMMGLMGVIGYNLFLYSALEHTSATNAALVAALNPGVIVLFSFFLLGEKITRMQGMGFVISLFGVLVILTRGNLGQILDTEYNRGDLLAIGALLVWTFYSIIGKRIKGVTPITATAASTLLSVVMMLPFAIVQGVDLTAMNPLAITGFLYIVLFPSIFSFVFWNISVRALGANKAGITLNLIPVFTAIISVLLGESLTQPQIWGGLLVFLGVTVASGIVRGQWKGKQNKGVEI</sequence>
<dbReference type="InterPro" id="IPR037185">
    <property type="entry name" value="EmrE-like"/>
</dbReference>
<evidence type="ECO:0000313" key="10">
    <source>
        <dbReference type="Proteomes" id="UP000282028"/>
    </source>
</evidence>
<evidence type="ECO:0000256" key="3">
    <source>
        <dbReference type="ARBA" id="ARBA00022475"/>
    </source>
</evidence>
<dbReference type="PANTHER" id="PTHR32322:SF18">
    <property type="entry name" value="S-ADENOSYLMETHIONINE_S-ADENOSYLHOMOCYSTEINE TRANSPORTER"/>
    <property type="match status" value="1"/>
</dbReference>
<feature type="transmembrane region" description="Helical" evidence="7">
    <location>
        <begin position="179"/>
        <end position="201"/>
    </location>
</feature>
<dbReference type="AlphaFoldDB" id="A0A3M8CIU2"/>
<comment type="subcellular location">
    <subcellularLocation>
        <location evidence="1">Cell membrane</location>
        <topology evidence="1">Multi-pass membrane protein</topology>
    </subcellularLocation>
</comment>
<dbReference type="EMBL" id="RHHR01000013">
    <property type="protein sequence ID" value="RNB74795.1"/>
    <property type="molecule type" value="Genomic_DNA"/>
</dbReference>
<feature type="transmembrane region" description="Helical" evidence="7">
    <location>
        <begin position="7"/>
        <end position="28"/>
    </location>
</feature>
<evidence type="ECO:0000256" key="4">
    <source>
        <dbReference type="ARBA" id="ARBA00022692"/>
    </source>
</evidence>
<accession>A0A3M8CIU2</accession>
<keyword evidence="3" id="KW-1003">Cell membrane</keyword>
<evidence type="ECO:0000259" key="8">
    <source>
        <dbReference type="Pfam" id="PF00892"/>
    </source>
</evidence>
<dbReference type="InterPro" id="IPR000620">
    <property type="entry name" value="EamA_dom"/>
</dbReference>
<feature type="transmembrane region" description="Helical" evidence="7">
    <location>
        <begin position="67"/>
        <end position="89"/>
    </location>
</feature>
<name>A0A3M8CIU2_9BACL</name>
<feature type="transmembrane region" description="Helical" evidence="7">
    <location>
        <begin position="270"/>
        <end position="289"/>
    </location>
</feature>
<keyword evidence="4 7" id="KW-0812">Transmembrane</keyword>
<protein>
    <submittedName>
        <fullName evidence="9">DMT family transporter</fullName>
    </submittedName>
</protein>
<comment type="caution">
    <text evidence="9">The sequence shown here is derived from an EMBL/GenBank/DDBJ whole genome shotgun (WGS) entry which is preliminary data.</text>
</comment>
<feature type="transmembrane region" description="Helical" evidence="7">
    <location>
        <begin position="128"/>
        <end position="148"/>
    </location>
</feature>
<dbReference type="GO" id="GO:0005886">
    <property type="term" value="C:plasma membrane"/>
    <property type="evidence" value="ECO:0007669"/>
    <property type="project" value="UniProtKB-SubCell"/>
</dbReference>
<dbReference type="InterPro" id="IPR050638">
    <property type="entry name" value="AA-Vitamin_Transporters"/>
</dbReference>
<feature type="domain" description="EamA" evidence="8">
    <location>
        <begin position="154"/>
        <end position="285"/>
    </location>
</feature>
<feature type="transmembrane region" description="Helical" evidence="7">
    <location>
        <begin position="213"/>
        <end position="233"/>
    </location>
</feature>
<comment type="similarity">
    <text evidence="2">Belongs to the EamA transporter family.</text>
</comment>
<dbReference type="Proteomes" id="UP000282028">
    <property type="component" value="Unassembled WGS sequence"/>
</dbReference>
<dbReference type="Pfam" id="PF00892">
    <property type="entry name" value="EamA"/>
    <property type="match status" value="2"/>
</dbReference>
<feature type="transmembrane region" description="Helical" evidence="7">
    <location>
        <begin position="95"/>
        <end position="116"/>
    </location>
</feature>
<keyword evidence="5 7" id="KW-1133">Transmembrane helix</keyword>
<feature type="transmembrane region" description="Helical" evidence="7">
    <location>
        <begin position="34"/>
        <end position="55"/>
    </location>
</feature>
<reference evidence="9 10" key="1">
    <citation type="submission" date="2018-10" db="EMBL/GenBank/DDBJ databases">
        <title>Phylogenomics of Brevibacillus.</title>
        <authorList>
            <person name="Dunlap C."/>
        </authorList>
    </citation>
    <scope>NUCLEOTIDE SEQUENCE [LARGE SCALE GENOMIC DNA]</scope>
    <source>
        <strain evidence="9 10">JCM 12215</strain>
    </source>
</reference>
<evidence type="ECO:0000256" key="5">
    <source>
        <dbReference type="ARBA" id="ARBA00022989"/>
    </source>
</evidence>
<feature type="domain" description="EamA" evidence="8">
    <location>
        <begin position="8"/>
        <end position="139"/>
    </location>
</feature>
<dbReference type="RefSeq" id="WP_122908614.1">
    <property type="nucleotide sequence ID" value="NZ_CBCSBE010000005.1"/>
</dbReference>
<evidence type="ECO:0000256" key="1">
    <source>
        <dbReference type="ARBA" id="ARBA00004651"/>
    </source>
</evidence>
<proteinExistence type="inferred from homology"/>
<evidence type="ECO:0000256" key="7">
    <source>
        <dbReference type="SAM" id="Phobius"/>
    </source>
</evidence>
<keyword evidence="10" id="KW-1185">Reference proteome</keyword>